<evidence type="ECO:0000313" key="3">
    <source>
        <dbReference type="Proteomes" id="UP000320762"/>
    </source>
</evidence>
<organism evidence="2 3">
    <name type="scientific">Schizophyllum amplum</name>
    <dbReference type="NCBI Taxonomy" id="97359"/>
    <lineage>
        <taxon>Eukaryota</taxon>
        <taxon>Fungi</taxon>
        <taxon>Dikarya</taxon>
        <taxon>Basidiomycota</taxon>
        <taxon>Agaricomycotina</taxon>
        <taxon>Agaricomycetes</taxon>
        <taxon>Agaricomycetidae</taxon>
        <taxon>Agaricales</taxon>
        <taxon>Schizophyllaceae</taxon>
        <taxon>Schizophyllum</taxon>
    </lineage>
</organism>
<comment type="caution">
    <text evidence="2">The sequence shown here is derived from an EMBL/GenBank/DDBJ whole genome shotgun (WGS) entry which is preliminary data.</text>
</comment>
<protein>
    <submittedName>
        <fullName evidence="2">Uncharacterized protein</fullName>
    </submittedName>
</protein>
<gene>
    <name evidence="2" type="ORF">BD626DRAFT_502475</name>
</gene>
<name>A0A550C8C5_9AGAR</name>
<proteinExistence type="predicted"/>
<evidence type="ECO:0000313" key="2">
    <source>
        <dbReference type="EMBL" id="TRM61037.1"/>
    </source>
</evidence>
<dbReference type="Proteomes" id="UP000320762">
    <property type="component" value="Unassembled WGS sequence"/>
</dbReference>
<feature type="compositionally biased region" description="Polar residues" evidence="1">
    <location>
        <begin position="1"/>
        <end position="14"/>
    </location>
</feature>
<evidence type="ECO:0000256" key="1">
    <source>
        <dbReference type="SAM" id="MobiDB-lite"/>
    </source>
</evidence>
<reference evidence="2 3" key="1">
    <citation type="journal article" date="2019" name="New Phytol.">
        <title>Comparative genomics reveals unique wood-decay strategies and fruiting body development in the Schizophyllaceae.</title>
        <authorList>
            <person name="Almasi E."/>
            <person name="Sahu N."/>
            <person name="Krizsan K."/>
            <person name="Balint B."/>
            <person name="Kovacs G.M."/>
            <person name="Kiss B."/>
            <person name="Cseklye J."/>
            <person name="Drula E."/>
            <person name="Henrissat B."/>
            <person name="Nagy I."/>
            <person name="Chovatia M."/>
            <person name="Adam C."/>
            <person name="LaButti K."/>
            <person name="Lipzen A."/>
            <person name="Riley R."/>
            <person name="Grigoriev I.V."/>
            <person name="Nagy L.G."/>
        </authorList>
    </citation>
    <scope>NUCLEOTIDE SEQUENCE [LARGE SCALE GENOMIC DNA]</scope>
    <source>
        <strain evidence="2 3">NL-1724</strain>
    </source>
</reference>
<accession>A0A550C8C5</accession>
<dbReference type="AlphaFoldDB" id="A0A550C8C5"/>
<keyword evidence="3" id="KW-1185">Reference proteome</keyword>
<sequence length="82" mass="8678">MQLSADVSFSNSRPTRAPVCSRPIPGRGNPTLTLISTPRFRDVVARLVHLHPQAGPKALPTTWTASSKVALVSGPSSSEPAF</sequence>
<dbReference type="EMBL" id="VDMD01000018">
    <property type="protein sequence ID" value="TRM61037.1"/>
    <property type="molecule type" value="Genomic_DNA"/>
</dbReference>
<feature type="region of interest" description="Disordered" evidence="1">
    <location>
        <begin position="1"/>
        <end position="33"/>
    </location>
</feature>